<comment type="caution">
    <text evidence="4">The sequence shown here is derived from an EMBL/GenBank/DDBJ whole genome shotgun (WGS) entry which is preliminary data.</text>
</comment>
<keyword evidence="5" id="KW-1185">Reference proteome</keyword>
<feature type="domain" description="Peptidase A2" evidence="3">
    <location>
        <begin position="119"/>
        <end position="135"/>
    </location>
</feature>
<keyword evidence="2" id="KW-0378">Hydrolase</keyword>
<organism evidence="4 5">
    <name type="scientific">Acaulospora morrowiae</name>
    <dbReference type="NCBI Taxonomy" id="94023"/>
    <lineage>
        <taxon>Eukaryota</taxon>
        <taxon>Fungi</taxon>
        <taxon>Fungi incertae sedis</taxon>
        <taxon>Mucoromycota</taxon>
        <taxon>Glomeromycotina</taxon>
        <taxon>Glomeromycetes</taxon>
        <taxon>Diversisporales</taxon>
        <taxon>Acaulosporaceae</taxon>
        <taxon>Acaulospora</taxon>
    </lineage>
</organism>
<name>A0A9N9GWC9_9GLOM</name>
<dbReference type="EMBL" id="CAJVPV010009201">
    <property type="protein sequence ID" value="CAG8639238.1"/>
    <property type="molecule type" value="Genomic_DNA"/>
</dbReference>
<keyword evidence="1" id="KW-0064">Aspartyl protease</keyword>
<dbReference type="GO" id="GO:0004190">
    <property type="term" value="F:aspartic-type endopeptidase activity"/>
    <property type="evidence" value="ECO:0007669"/>
    <property type="project" value="UniProtKB-KW"/>
</dbReference>
<keyword evidence="1" id="KW-0645">Protease</keyword>
<dbReference type="SUPFAM" id="SSF50630">
    <property type="entry name" value="Acid proteases"/>
    <property type="match status" value="1"/>
</dbReference>
<dbReference type="PROSITE" id="PS00141">
    <property type="entry name" value="ASP_PROTEASE"/>
    <property type="match status" value="1"/>
</dbReference>
<dbReference type="PROSITE" id="PS50175">
    <property type="entry name" value="ASP_PROT_RETROV"/>
    <property type="match status" value="1"/>
</dbReference>
<gene>
    <name evidence="4" type="ORF">AMORRO_LOCUS9442</name>
</gene>
<dbReference type="Proteomes" id="UP000789342">
    <property type="component" value="Unassembled WGS sequence"/>
</dbReference>
<dbReference type="InterPro" id="IPR001969">
    <property type="entry name" value="Aspartic_peptidase_AS"/>
</dbReference>
<dbReference type="InterPro" id="IPR021109">
    <property type="entry name" value="Peptidase_aspartic_dom_sf"/>
</dbReference>
<dbReference type="OrthoDB" id="2442761at2759"/>
<evidence type="ECO:0000259" key="3">
    <source>
        <dbReference type="PROSITE" id="PS50175"/>
    </source>
</evidence>
<dbReference type="GO" id="GO:0006508">
    <property type="term" value="P:proteolysis"/>
    <property type="evidence" value="ECO:0007669"/>
    <property type="project" value="InterPro"/>
</dbReference>
<dbReference type="Gene3D" id="2.40.70.10">
    <property type="entry name" value="Acid Proteases"/>
    <property type="match status" value="1"/>
</dbReference>
<evidence type="ECO:0000313" key="4">
    <source>
        <dbReference type="EMBL" id="CAG8639238.1"/>
    </source>
</evidence>
<accession>A0A9N9GWC9</accession>
<dbReference type="AlphaFoldDB" id="A0A9N9GWC9"/>
<evidence type="ECO:0000313" key="5">
    <source>
        <dbReference type="Proteomes" id="UP000789342"/>
    </source>
</evidence>
<evidence type="ECO:0000256" key="1">
    <source>
        <dbReference type="ARBA" id="ARBA00022750"/>
    </source>
</evidence>
<evidence type="ECO:0000256" key="2">
    <source>
        <dbReference type="ARBA" id="ARBA00022801"/>
    </source>
</evidence>
<dbReference type="InterPro" id="IPR001995">
    <property type="entry name" value="Peptidase_A2_cat"/>
</dbReference>
<proteinExistence type="predicted"/>
<reference evidence="4" key="1">
    <citation type="submission" date="2021-06" db="EMBL/GenBank/DDBJ databases">
        <authorList>
            <person name="Kallberg Y."/>
            <person name="Tangrot J."/>
            <person name="Rosling A."/>
        </authorList>
    </citation>
    <scope>NUCLEOTIDE SEQUENCE</scope>
    <source>
        <strain evidence="4">CL551</strain>
    </source>
</reference>
<sequence length="194" mass="22210">MKDQFDSYYAKKYTVKERNKVWEIVAKKHLTIFQPFIKLLNRQSPNSSNHKDMNQNYDIVPYPNIPENTEFRSLNYAIKVYQGAQITRNWPNPFEVDFLKIEPNDVATILCRIGDLIIAHAILDTGADDSLFTDNIPEYLGIKIDKKNVHKLTGTVGDSQSIGTSYNVPITIGTEEDFITVIEKEISVIPTKKD</sequence>
<protein>
    <submittedName>
        <fullName evidence="4">11470_t:CDS:1</fullName>
    </submittedName>
</protein>